<dbReference type="OrthoDB" id="5427204at2759"/>
<protein>
    <submittedName>
        <fullName evidence="3">Uncharacterized protein</fullName>
    </submittedName>
</protein>
<feature type="compositionally biased region" description="Low complexity" evidence="2">
    <location>
        <begin position="272"/>
        <end position="285"/>
    </location>
</feature>
<keyword evidence="1" id="KW-0175">Coiled coil</keyword>
<feature type="compositionally biased region" description="Polar residues" evidence="2">
    <location>
        <begin position="47"/>
        <end position="76"/>
    </location>
</feature>
<feature type="coiled-coil region" evidence="1">
    <location>
        <begin position="133"/>
        <end position="248"/>
    </location>
</feature>
<dbReference type="Proteomes" id="UP001140560">
    <property type="component" value="Unassembled WGS sequence"/>
</dbReference>
<evidence type="ECO:0000256" key="2">
    <source>
        <dbReference type="SAM" id="MobiDB-lite"/>
    </source>
</evidence>
<dbReference type="AlphaFoldDB" id="A0A9W9CP61"/>
<accession>A0A9W9CP61</accession>
<evidence type="ECO:0000256" key="1">
    <source>
        <dbReference type="SAM" id="Coils"/>
    </source>
</evidence>
<sequence length="347" mass="38499">MRRGQHHLEGRKEQTPPTQQYPMVHHGFPSFTHPGMMFEDNRRNPYGSETTPMGNSPHHTTSSSGSNLMPPQSPLQAPQPIRSSILPSPSSLNFPTAPQLPSISPPTSSVHTSAQSAHLQDLQHQISVKTLAFQTLQREYDSLLQKLERQRTKCATLEKKFEISDVEINSLTDEKETLQGQVAQMEGQVEELQQSRDEARRQLVANGAQYMRIMEMANKLQAQGADDKRKWEAERKDMQQRIRLLEEAMVTGTEHATPDAEHLSTTDSAPQSTTPSHNPGSSSSSQAETIIVLRAEVGRLRSRTQALETALQTMRWESISIQAAARQLVESGGKLENVAQSVAGRGG</sequence>
<proteinExistence type="predicted"/>
<dbReference type="EMBL" id="JAPEUY010000004">
    <property type="protein sequence ID" value="KAJ4374085.1"/>
    <property type="molecule type" value="Genomic_DNA"/>
</dbReference>
<feature type="compositionally biased region" description="Basic and acidic residues" evidence="2">
    <location>
        <begin position="1"/>
        <end position="14"/>
    </location>
</feature>
<feature type="compositionally biased region" description="Polar residues" evidence="2">
    <location>
        <begin position="99"/>
        <end position="111"/>
    </location>
</feature>
<reference evidence="3" key="1">
    <citation type="submission" date="2022-10" db="EMBL/GenBank/DDBJ databases">
        <title>Tapping the CABI collections for fungal endophytes: first genome assemblies for Collariella, Neodidymelliopsis, Ascochyta clinopodiicola, Didymella pomorum, Didymosphaeria variabile, Neocosmospora piperis and Neocucurbitaria cava.</title>
        <authorList>
            <person name="Hill R."/>
        </authorList>
    </citation>
    <scope>NUCLEOTIDE SEQUENCE</scope>
    <source>
        <strain evidence="3">IMI 356814</strain>
    </source>
</reference>
<keyword evidence="4" id="KW-1185">Reference proteome</keyword>
<gene>
    <name evidence="3" type="ORF">N0V83_002824</name>
</gene>
<feature type="compositionally biased region" description="Low complexity" evidence="2">
    <location>
        <begin position="78"/>
        <end position="95"/>
    </location>
</feature>
<dbReference type="Gene3D" id="1.10.287.1490">
    <property type="match status" value="1"/>
</dbReference>
<evidence type="ECO:0000313" key="3">
    <source>
        <dbReference type="EMBL" id="KAJ4374085.1"/>
    </source>
</evidence>
<name>A0A9W9CP61_9PLEO</name>
<comment type="caution">
    <text evidence="3">The sequence shown here is derived from an EMBL/GenBank/DDBJ whole genome shotgun (WGS) entry which is preliminary data.</text>
</comment>
<feature type="region of interest" description="Disordered" evidence="2">
    <location>
        <begin position="1"/>
        <end position="111"/>
    </location>
</feature>
<organism evidence="3 4">
    <name type="scientific">Neocucurbitaria cava</name>
    <dbReference type="NCBI Taxonomy" id="798079"/>
    <lineage>
        <taxon>Eukaryota</taxon>
        <taxon>Fungi</taxon>
        <taxon>Dikarya</taxon>
        <taxon>Ascomycota</taxon>
        <taxon>Pezizomycotina</taxon>
        <taxon>Dothideomycetes</taxon>
        <taxon>Pleosporomycetidae</taxon>
        <taxon>Pleosporales</taxon>
        <taxon>Pleosporineae</taxon>
        <taxon>Cucurbitariaceae</taxon>
        <taxon>Neocucurbitaria</taxon>
    </lineage>
</organism>
<feature type="region of interest" description="Disordered" evidence="2">
    <location>
        <begin position="252"/>
        <end position="287"/>
    </location>
</feature>
<evidence type="ECO:0000313" key="4">
    <source>
        <dbReference type="Proteomes" id="UP001140560"/>
    </source>
</evidence>